<protein>
    <recommendedName>
        <fullName evidence="1">site-specific DNA-methyltransferase (adenine-specific)</fullName>
        <ecNumber evidence="1">2.1.1.72</ecNumber>
    </recommendedName>
</protein>
<dbReference type="InterPro" id="IPR011639">
    <property type="entry name" value="MethylTrfase_TaqI-like_dom"/>
</dbReference>
<dbReference type="InterPro" id="IPR025931">
    <property type="entry name" value="TaqI_C"/>
</dbReference>
<accession>A0A9D9DCB5</accession>
<evidence type="ECO:0000259" key="8">
    <source>
        <dbReference type="Pfam" id="PF07669"/>
    </source>
</evidence>
<dbReference type="Pfam" id="PF12950">
    <property type="entry name" value="TaqI_C"/>
    <property type="match status" value="1"/>
</dbReference>
<dbReference type="AlphaFoldDB" id="A0A9D9DCB5"/>
<evidence type="ECO:0000313" key="11">
    <source>
        <dbReference type="Proteomes" id="UP000823631"/>
    </source>
</evidence>
<dbReference type="PRINTS" id="PR00507">
    <property type="entry name" value="N12N6MTFRASE"/>
</dbReference>
<dbReference type="CDD" id="cd02440">
    <property type="entry name" value="AdoMet_MTases"/>
    <property type="match status" value="1"/>
</dbReference>
<dbReference type="PANTHER" id="PTHR33841:SF1">
    <property type="entry name" value="DNA METHYLTRANSFERASE A"/>
    <property type="match status" value="1"/>
</dbReference>
<keyword evidence="5" id="KW-0680">Restriction system</keyword>
<dbReference type="InterPro" id="IPR050953">
    <property type="entry name" value="N4_N6_ade-DNA_methylase"/>
</dbReference>
<dbReference type="InterPro" id="IPR002052">
    <property type="entry name" value="DNA_methylase_N6_adenine_CS"/>
</dbReference>
<dbReference type="PROSITE" id="PS00092">
    <property type="entry name" value="N6_MTASE"/>
    <property type="match status" value="1"/>
</dbReference>
<keyword evidence="3" id="KW-0808">Transferase</keyword>
<feature type="domain" description="TaqI-like C-terminal specificity" evidence="9">
    <location>
        <begin position="408"/>
        <end position="509"/>
    </location>
</feature>
<keyword evidence="4" id="KW-0949">S-adenosyl-L-methionine</keyword>
<name>A0A9D9DCB5_9GAMM</name>
<dbReference type="GO" id="GO:0003677">
    <property type="term" value="F:DNA binding"/>
    <property type="evidence" value="ECO:0007669"/>
    <property type="project" value="UniProtKB-KW"/>
</dbReference>
<reference evidence="10" key="1">
    <citation type="submission" date="2020-10" db="EMBL/GenBank/DDBJ databases">
        <authorList>
            <person name="Gilroy R."/>
        </authorList>
    </citation>
    <scope>NUCLEOTIDE SEQUENCE</scope>
    <source>
        <strain evidence="10">17213</strain>
    </source>
</reference>
<evidence type="ECO:0000256" key="5">
    <source>
        <dbReference type="ARBA" id="ARBA00022747"/>
    </source>
</evidence>
<evidence type="ECO:0000256" key="2">
    <source>
        <dbReference type="ARBA" id="ARBA00022603"/>
    </source>
</evidence>
<proteinExistence type="predicted"/>
<dbReference type="Proteomes" id="UP000823631">
    <property type="component" value="Unassembled WGS sequence"/>
</dbReference>
<evidence type="ECO:0000256" key="7">
    <source>
        <dbReference type="ARBA" id="ARBA00047942"/>
    </source>
</evidence>
<evidence type="ECO:0000256" key="1">
    <source>
        <dbReference type="ARBA" id="ARBA00011900"/>
    </source>
</evidence>
<keyword evidence="6" id="KW-0238">DNA-binding</keyword>
<dbReference type="Gene3D" id="3.40.50.150">
    <property type="entry name" value="Vaccinia Virus protein VP39"/>
    <property type="match status" value="1"/>
</dbReference>
<evidence type="ECO:0000313" key="10">
    <source>
        <dbReference type="EMBL" id="MBO8415785.1"/>
    </source>
</evidence>
<dbReference type="EMBL" id="JADINH010000113">
    <property type="protein sequence ID" value="MBO8415785.1"/>
    <property type="molecule type" value="Genomic_DNA"/>
</dbReference>
<dbReference type="InterPro" id="IPR029063">
    <property type="entry name" value="SAM-dependent_MTases_sf"/>
</dbReference>
<organism evidence="10 11">
    <name type="scientific">Candidatus Avisuccinivibrio stercorigallinarum</name>
    <dbReference type="NCBI Taxonomy" id="2840704"/>
    <lineage>
        <taxon>Bacteria</taxon>
        <taxon>Pseudomonadati</taxon>
        <taxon>Pseudomonadota</taxon>
        <taxon>Gammaproteobacteria</taxon>
        <taxon>Aeromonadales</taxon>
        <taxon>Succinivibrionaceae</taxon>
        <taxon>Succinivibrionaceae incertae sedis</taxon>
        <taxon>Candidatus Avisuccinivibrio</taxon>
    </lineage>
</organism>
<dbReference type="GO" id="GO:0009007">
    <property type="term" value="F:site-specific DNA-methyltransferase (adenine-specific) activity"/>
    <property type="evidence" value="ECO:0007669"/>
    <property type="project" value="UniProtKB-EC"/>
</dbReference>
<gene>
    <name evidence="10" type="ORF">IAB19_05350</name>
</gene>
<evidence type="ECO:0000256" key="6">
    <source>
        <dbReference type="ARBA" id="ARBA00023125"/>
    </source>
</evidence>
<reference evidence="10" key="2">
    <citation type="journal article" date="2021" name="PeerJ">
        <title>Extensive microbial diversity within the chicken gut microbiome revealed by metagenomics and culture.</title>
        <authorList>
            <person name="Gilroy R."/>
            <person name="Ravi A."/>
            <person name="Getino M."/>
            <person name="Pursley I."/>
            <person name="Horton D.L."/>
            <person name="Alikhan N.F."/>
            <person name="Baker D."/>
            <person name="Gharbi K."/>
            <person name="Hall N."/>
            <person name="Watson M."/>
            <person name="Adriaenssens E.M."/>
            <person name="Foster-Nyarko E."/>
            <person name="Jarju S."/>
            <person name="Secka A."/>
            <person name="Antonio M."/>
            <person name="Oren A."/>
            <person name="Chaudhuri R.R."/>
            <person name="La Ragione R."/>
            <person name="Hildebrand F."/>
            <person name="Pallen M.J."/>
        </authorList>
    </citation>
    <scope>NUCLEOTIDE SEQUENCE</scope>
    <source>
        <strain evidence="10">17213</strain>
    </source>
</reference>
<feature type="domain" description="Type II methyltransferase M.TaqI-like" evidence="8">
    <location>
        <begin position="111"/>
        <end position="208"/>
    </location>
</feature>
<dbReference type="PANTHER" id="PTHR33841">
    <property type="entry name" value="DNA METHYLTRANSFERASE YEEA-RELATED"/>
    <property type="match status" value="1"/>
</dbReference>
<dbReference type="EC" id="2.1.1.72" evidence="1"/>
<dbReference type="Pfam" id="PF07669">
    <property type="entry name" value="Eco57I"/>
    <property type="match status" value="1"/>
</dbReference>
<dbReference type="SUPFAM" id="SSF53335">
    <property type="entry name" value="S-adenosyl-L-methionine-dependent methyltransferases"/>
    <property type="match status" value="1"/>
</dbReference>
<evidence type="ECO:0000256" key="4">
    <source>
        <dbReference type="ARBA" id="ARBA00022691"/>
    </source>
</evidence>
<keyword evidence="2 10" id="KW-0489">Methyltransferase</keyword>
<dbReference type="GO" id="GO:0009307">
    <property type="term" value="P:DNA restriction-modification system"/>
    <property type="evidence" value="ECO:0007669"/>
    <property type="project" value="UniProtKB-KW"/>
</dbReference>
<dbReference type="GO" id="GO:0032259">
    <property type="term" value="P:methylation"/>
    <property type="evidence" value="ECO:0007669"/>
    <property type="project" value="UniProtKB-KW"/>
</dbReference>
<comment type="caution">
    <text evidence="10">The sequence shown here is derived from an EMBL/GenBank/DDBJ whole genome shotgun (WGS) entry which is preliminary data.</text>
</comment>
<sequence length="550" mass="63606">MRYKNLAKEKNKGIVYTPTVMAHYIADEIISHYPMDKTGQVIKILDPALGEGELALAVITAIKASYTGNKISLYGYDIDPLAVEKSKKRIREIFPDVEINFVVKDFLNEETPPADIDIVIANPPYIRTQILGENTSKRLSEKFGLKGKVDIYYAFFVLSLETLKNGGVAGFITSNKFLTINSGKSLRSCLYKNAQILTISDFGDTRIFNAAVLPCVTVFKKTDKTLNETYRAKFNSIYLSDSSSNDNQFISVDSVYDCIGRDGSFIDKNSVCYKAKTGYTVLSAESFHEPWVITTSSQEKWLDKVEANTWHTFKDVSKVRVGIKTTADNVFLFDRDLSTVDLELMKPLITHRNAQCYLPNNSKPWSVLYPHYEKNGKRLTYDLEQFPKAKSYLLKHFEQLDGRKYVKKANRAWYEIWVPQKPSLWSHRKIVFRDISEYPEFWFVTEDAVINGDCYWIEFPEDTDDDIIYLMLAVANSRFIIDFYDKKFNTKLYSSKRRFMSQYVEQFPIPDKNRDESRQIIRLVKTLLDSHTLDWEIKKQIDLQVESVFS</sequence>
<evidence type="ECO:0000259" key="9">
    <source>
        <dbReference type="Pfam" id="PF12950"/>
    </source>
</evidence>
<evidence type="ECO:0000256" key="3">
    <source>
        <dbReference type="ARBA" id="ARBA00022679"/>
    </source>
</evidence>
<comment type="catalytic activity">
    <reaction evidence="7">
        <text>a 2'-deoxyadenosine in DNA + S-adenosyl-L-methionine = an N(6)-methyl-2'-deoxyadenosine in DNA + S-adenosyl-L-homocysteine + H(+)</text>
        <dbReference type="Rhea" id="RHEA:15197"/>
        <dbReference type="Rhea" id="RHEA-COMP:12418"/>
        <dbReference type="Rhea" id="RHEA-COMP:12419"/>
        <dbReference type="ChEBI" id="CHEBI:15378"/>
        <dbReference type="ChEBI" id="CHEBI:57856"/>
        <dbReference type="ChEBI" id="CHEBI:59789"/>
        <dbReference type="ChEBI" id="CHEBI:90615"/>
        <dbReference type="ChEBI" id="CHEBI:90616"/>
        <dbReference type="EC" id="2.1.1.72"/>
    </reaction>
</comment>